<evidence type="ECO:0008006" key="3">
    <source>
        <dbReference type="Google" id="ProtNLM"/>
    </source>
</evidence>
<name>A0AAD7C1P9_9AGAR</name>
<protein>
    <recommendedName>
        <fullName evidence="3">F-box domain-containing protein</fullName>
    </recommendedName>
</protein>
<organism evidence="1 2">
    <name type="scientific">Roridomyces roridus</name>
    <dbReference type="NCBI Taxonomy" id="1738132"/>
    <lineage>
        <taxon>Eukaryota</taxon>
        <taxon>Fungi</taxon>
        <taxon>Dikarya</taxon>
        <taxon>Basidiomycota</taxon>
        <taxon>Agaricomycotina</taxon>
        <taxon>Agaricomycetes</taxon>
        <taxon>Agaricomycetidae</taxon>
        <taxon>Agaricales</taxon>
        <taxon>Marasmiineae</taxon>
        <taxon>Mycenaceae</taxon>
        <taxon>Roridomyces</taxon>
    </lineage>
</organism>
<accession>A0AAD7C1P9</accession>
<sequence length="364" mass="40664">MPALPSLPPELWLYIYQLATADLVPRGGATPAQALSDLEMKRYLQAARSLGRVCRTWNRLAHEVLYENVWVNDGFASLAAAVARPEIGRLVRRIRLSTTRFDRNVSILTKCPQVEMLVLPEFPRSGRLYTVQDIQIPPLLELRELYWVHSYWSSELLLKVLQLAPNLTHVCLLTSSTIGADADESPRVPTLQHVETLSITCLDSRFVRALLRSDLRSLVDLTIDPGHFNWSNFPILPGLRKLTLSAHPMPTVVLFPAIFTRCPNVRDLRYDVRSRVQPPEVEGAGAVAAGLVCIRLSLPVSTVNVWNVEDQCQLLVQPAFAGIERVVLEGRWSDSDVKVKVGPSLQNLRNALLARGGELVYGVD</sequence>
<dbReference type="AlphaFoldDB" id="A0AAD7C1P9"/>
<comment type="caution">
    <text evidence="1">The sequence shown here is derived from an EMBL/GenBank/DDBJ whole genome shotgun (WGS) entry which is preliminary data.</text>
</comment>
<reference evidence="1" key="1">
    <citation type="submission" date="2023-03" db="EMBL/GenBank/DDBJ databases">
        <title>Massive genome expansion in bonnet fungi (Mycena s.s.) driven by repeated elements and novel gene families across ecological guilds.</title>
        <authorList>
            <consortium name="Lawrence Berkeley National Laboratory"/>
            <person name="Harder C.B."/>
            <person name="Miyauchi S."/>
            <person name="Viragh M."/>
            <person name="Kuo A."/>
            <person name="Thoen E."/>
            <person name="Andreopoulos B."/>
            <person name="Lu D."/>
            <person name="Skrede I."/>
            <person name="Drula E."/>
            <person name="Henrissat B."/>
            <person name="Morin E."/>
            <person name="Kohler A."/>
            <person name="Barry K."/>
            <person name="LaButti K."/>
            <person name="Morin E."/>
            <person name="Salamov A."/>
            <person name="Lipzen A."/>
            <person name="Mereny Z."/>
            <person name="Hegedus B."/>
            <person name="Baldrian P."/>
            <person name="Stursova M."/>
            <person name="Weitz H."/>
            <person name="Taylor A."/>
            <person name="Grigoriev I.V."/>
            <person name="Nagy L.G."/>
            <person name="Martin F."/>
            <person name="Kauserud H."/>
        </authorList>
    </citation>
    <scope>NUCLEOTIDE SEQUENCE</scope>
    <source>
        <strain evidence="1">9284</strain>
    </source>
</reference>
<proteinExistence type="predicted"/>
<dbReference type="EMBL" id="JARKIF010000006">
    <property type="protein sequence ID" value="KAJ7636757.1"/>
    <property type="molecule type" value="Genomic_DNA"/>
</dbReference>
<evidence type="ECO:0000313" key="2">
    <source>
        <dbReference type="Proteomes" id="UP001221142"/>
    </source>
</evidence>
<dbReference type="Gene3D" id="3.80.10.10">
    <property type="entry name" value="Ribonuclease Inhibitor"/>
    <property type="match status" value="1"/>
</dbReference>
<gene>
    <name evidence="1" type="ORF">FB45DRAFT_1024856</name>
</gene>
<dbReference type="SUPFAM" id="SSF52047">
    <property type="entry name" value="RNI-like"/>
    <property type="match status" value="1"/>
</dbReference>
<dbReference type="Proteomes" id="UP001221142">
    <property type="component" value="Unassembled WGS sequence"/>
</dbReference>
<dbReference type="InterPro" id="IPR032675">
    <property type="entry name" value="LRR_dom_sf"/>
</dbReference>
<evidence type="ECO:0000313" key="1">
    <source>
        <dbReference type="EMBL" id="KAJ7636757.1"/>
    </source>
</evidence>
<keyword evidence="2" id="KW-1185">Reference proteome</keyword>